<dbReference type="Proteomes" id="UP000694569">
    <property type="component" value="Unplaced"/>
</dbReference>
<feature type="compositionally biased region" description="Polar residues" evidence="1">
    <location>
        <begin position="76"/>
        <end position="87"/>
    </location>
</feature>
<dbReference type="OrthoDB" id="566238at2759"/>
<sequence>MACNDPWPGSKPPLPLLRRRRLVSSWDISGSLYLRGSRIMSAWLSRCWGPVRAVCARPAAGMGLRRGLHSLAGPRNPQTSAPSTGSSKLAPHLKWHAARGLSTTVGKIIEYGELKELLKNEGVTHIDVREPWEVKEFGVINGTINIPIGDLMAALQMTPKDFEEKYHQELPDKSDTVVFSCLAGIRSQKALDVASSLGYSRILNYGGGIEDWARHEAPIKS</sequence>
<dbReference type="PANTHER" id="PTHR44086:SF10">
    <property type="entry name" value="THIOSULFATE SULFURTRANSFERASE_RHODANESE-LIKE DOMAIN-CONTAINING PROTEIN 3"/>
    <property type="match status" value="1"/>
</dbReference>
<dbReference type="GeneTree" id="ENSGT00940000163155"/>
<reference evidence="3" key="2">
    <citation type="submission" date="2025-09" db="UniProtKB">
        <authorList>
            <consortium name="Ensembl"/>
        </authorList>
    </citation>
    <scope>IDENTIFICATION</scope>
</reference>
<dbReference type="PANTHER" id="PTHR44086">
    <property type="entry name" value="THIOSULFATE SULFURTRANSFERASE RDL2, MITOCHONDRIAL-RELATED"/>
    <property type="match status" value="1"/>
</dbReference>
<evidence type="ECO:0000259" key="2">
    <source>
        <dbReference type="PROSITE" id="PS50206"/>
    </source>
</evidence>
<dbReference type="Pfam" id="PF00581">
    <property type="entry name" value="Rhodanese"/>
    <property type="match status" value="1"/>
</dbReference>
<dbReference type="InterPro" id="IPR036873">
    <property type="entry name" value="Rhodanese-like_dom_sf"/>
</dbReference>
<keyword evidence="4" id="KW-1185">Reference proteome</keyword>
<evidence type="ECO:0000313" key="3">
    <source>
        <dbReference type="Ensembl" id="ENSLLEP00000031797.1"/>
    </source>
</evidence>
<dbReference type="SUPFAM" id="SSF52821">
    <property type="entry name" value="Rhodanese/Cell cycle control phosphatase"/>
    <property type="match status" value="1"/>
</dbReference>
<evidence type="ECO:0000256" key="1">
    <source>
        <dbReference type="SAM" id="MobiDB-lite"/>
    </source>
</evidence>
<proteinExistence type="predicted"/>
<accession>A0A8C5Q4I0</accession>
<protein>
    <recommendedName>
        <fullName evidence="2">Rhodanese domain-containing protein</fullName>
    </recommendedName>
</protein>
<reference evidence="3" key="1">
    <citation type="submission" date="2025-08" db="UniProtKB">
        <authorList>
            <consortium name="Ensembl"/>
        </authorList>
    </citation>
    <scope>IDENTIFICATION</scope>
</reference>
<dbReference type="SMART" id="SM00450">
    <property type="entry name" value="RHOD"/>
    <property type="match status" value="1"/>
</dbReference>
<feature type="region of interest" description="Disordered" evidence="1">
    <location>
        <begin position="67"/>
        <end position="89"/>
    </location>
</feature>
<evidence type="ECO:0000313" key="4">
    <source>
        <dbReference type="Proteomes" id="UP000694569"/>
    </source>
</evidence>
<dbReference type="Gene3D" id="3.40.250.10">
    <property type="entry name" value="Rhodanese-like domain"/>
    <property type="match status" value="1"/>
</dbReference>
<dbReference type="Ensembl" id="ENSLLET00000033014.1">
    <property type="protein sequence ID" value="ENSLLEP00000031797.1"/>
    <property type="gene ID" value="ENSLLEG00000020142.1"/>
</dbReference>
<organism evidence="3 4">
    <name type="scientific">Leptobrachium leishanense</name>
    <name type="common">Leishan spiny toad</name>
    <dbReference type="NCBI Taxonomy" id="445787"/>
    <lineage>
        <taxon>Eukaryota</taxon>
        <taxon>Metazoa</taxon>
        <taxon>Chordata</taxon>
        <taxon>Craniata</taxon>
        <taxon>Vertebrata</taxon>
        <taxon>Euteleostomi</taxon>
        <taxon>Amphibia</taxon>
        <taxon>Batrachia</taxon>
        <taxon>Anura</taxon>
        <taxon>Pelobatoidea</taxon>
        <taxon>Megophryidae</taxon>
        <taxon>Leptobrachium</taxon>
    </lineage>
</organism>
<name>A0A8C5Q4I0_9ANUR</name>
<dbReference type="InterPro" id="IPR001763">
    <property type="entry name" value="Rhodanese-like_dom"/>
</dbReference>
<dbReference type="PROSITE" id="PS50206">
    <property type="entry name" value="RHODANESE_3"/>
    <property type="match status" value="1"/>
</dbReference>
<feature type="domain" description="Rhodanese" evidence="2">
    <location>
        <begin position="119"/>
        <end position="221"/>
    </location>
</feature>
<dbReference type="AlphaFoldDB" id="A0A8C5Q4I0"/>